<keyword evidence="3" id="KW-1185">Reference proteome</keyword>
<feature type="transmembrane region" description="Helical" evidence="1">
    <location>
        <begin position="94"/>
        <end position="114"/>
    </location>
</feature>
<proteinExistence type="predicted"/>
<evidence type="ECO:0000256" key="1">
    <source>
        <dbReference type="SAM" id="Phobius"/>
    </source>
</evidence>
<dbReference type="Proteomes" id="UP000052268">
    <property type="component" value="Unassembled WGS sequence"/>
</dbReference>
<feature type="transmembrane region" description="Helical" evidence="1">
    <location>
        <begin position="12"/>
        <end position="42"/>
    </location>
</feature>
<accession>A0A0J7XJR8</accession>
<comment type="caution">
    <text evidence="2">The sequence shown here is derived from an EMBL/GenBank/DDBJ whole genome shotgun (WGS) entry which is preliminary data.</text>
</comment>
<reference evidence="2 3" key="1">
    <citation type="journal article" date="2015" name="G3 (Bethesda)">
        <title>Insights into Ongoing Evolution of the Hexachlorocyclohexane Catabolic Pathway from Comparative Genomics of Ten Sphingomonadaceae Strains.</title>
        <authorList>
            <person name="Pearce S.L."/>
            <person name="Oakeshott J.G."/>
            <person name="Pandey G."/>
        </authorList>
    </citation>
    <scope>NUCLEOTIDE SEQUENCE [LARGE SCALE GENOMIC DNA]</scope>
    <source>
        <strain evidence="2 3">LL02</strain>
    </source>
</reference>
<name>A0A0J7XJR8_9SPHN</name>
<dbReference type="PATRIC" id="fig|1114963.3.peg.4136"/>
<keyword evidence="1" id="KW-0812">Transmembrane</keyword>
<evidence type="ECO:0000313" key="2">
    <source>
        <dbReference type="EMBL" id="KMS51952.1"/>
    </source>
</evidence>
<feature type="transmembrane region" description="Helical" evidence="1">
    <location>
        <begin position="54"/>
        <end position="82"/>
    </location>
</feature>
<gene>
    <name evidence="2" type="ORF">V474_02585</name>
</gene>
<dbReference type="AlphaFoldDB" id="A0A0J7XJR8"/>
<keyword evidence="1" id="KW-0472">Membrane</keyword>
<protein>
    <submittedName>
        <fullName evidence="2">Uncharacterized protein</fullName>
    </submittedName>
</protein>
<evidence type="ECO:0000313" key="3">
    <source>
        <dbReference type="Proteomes" id="UP000052268"/>
    </source>
</evidence>
<sequence length="154" mass="15833">MGTGMNNPRMMAVATAVFAAGIVNALVYTLGYLAILIVQFAVRGGDGASFGGAVGSLIITLLFTLLISSLITFVLAFPIAAFCRWRGFTGLRSFVIAPAIGAAIACGIASLLAVALTTHLAIISFAYITAASMWLMLGHNAPAARTRTPAVSPV</sequence>
<organism evidence="2 3">
    <name type="scientific">Novosphingobium barchaimii LL02</name>
    <dbReference type="NCBI Taxonomy" id="1114963"/>
    <lineage>
        <taxon>Bacteria</taxon>
        <taxon>Pseudomonadati</taxon>
        <taxon>Pseudomonadota</taxon>
        <taxon>Alphaproteobacteria</taxon>
        <taxon>Sphingomonadales</taxon>
        <taxon>Sphingomonadaceae</taxon>
        <taxon>Novosphingobium</taxon>
    </lineage>
</organism>
<dbReference type="EMBL" id="JACU01000010">
    <property type="protein sequence ID" value="KMS51952.1"/>
    <property type="molecule type" value="Genomic_DNA"/>
</dbReference>
<keyword evidence="1" id="KW-1133">Transmembrane helix</keyword>
<feature type="transmembrane region" description="Helical" evidence="1">
    <location>
        <begin position="120"/>
        <end position="137"/>
    </location>
</feature>